<keyword evidence="2" id="KW-1185">Reference proteome</keyword>
<dbReference type="EMBL" id="CP014859">
    <property type="protein sequence ID" value="AOS64521.1"/>
    <property type="molecule type" value="Genomic_DNA"/>
</dbReference>
<sequence length="463" mass="51776">MPDANKDQKAFWAEYLKAVTQDSSGDQQAVGAMAAPTSLLADFDNKDEKRALYQAYELGDLVPNWGLAWDGNTTASFFQNYHAFVDQITPQAVDEKAAEKATEIYRKLAQIQDAKTQLHDEKQQEWMQDNCQEPSENGKFCRVLVDGAPTWQATWAKYQKSDDYQNKLAILASMNSDELAGLRSDYTETALRAYGPGYQQISETITACDLADPQLSSESDKAKTYRMDVAINDTDEWVPRYITDDLAQYTAWLKQTKEDFTNAVSPKVQMAFSNNTTISDETHWKFAFDVGVPVETFFWLGAKGGGQRESIHLEKYSFTATMAYQDTYLLHINPGPWFNGGLLSQYSDDTSWAKGSQFRGKPIWGPHGIPNLLNTRVTGVYIGVGAYVKIDITDDNKDEVHSKWRASGSFGIGPMNFESASASGGSNYSKDEFLQNGYEIKDSHPYAHIVALAVETPNFPARP</sequence>
<dbReference type="KEGG" id="ahm:TL08_18630"/>
<protein>
    <submittedName>
        <fullName evidence="1">Uncharacterized protein</fullName>
    </submittedName>
</protein>
<evidence type="ECO:0000313" key="2">
    <source>
        <dbReference type="Proteomes" id="UP000095210"/>
    </source>
</evidence>
<reference evidence="2" key="1">
    <citation type="submission" date="2016-03" db="EMBL/GenBank/DDBJ databases">
        <title>Complete genome sequence of the type strain Actinoalloteichus hymeniacidonis DSM 45092.</title>
        <authorList>
            <person name="Schaffert L."/>
            <person name="Albersmeier A."/>
            <person name="Winkler A."/>
            <person name="Kalinowski J."/>
            <person name="Zotchev S."/>
            <person name="Ruckert C."/>
        </authorList>
    </citation>
    <scope>NUCLEOTIDE SEQUENCE [LARGE SCALE GENOMIC DNA]</scope>
    <source>
        <strain evidence="2">HPA177(T) (DSM 45092(T))</strain>
    </source>
</reference>
<name>A0AAC9HT87_9PSEU</name>
<dbReference type="AlphaFoldDB" id="A0AAC9HT87"/>
<accession>A0AAC9HT87</accession>
<dbReference type="RefSeq" id="WP_069850746.1">
    <property type="nucleotide sequence ID" value="NZ_CP014859.1"/>
</dbReference>
<proteinExistence type="predicted"/>
<dbReference type="Proteomes" id="UP000095210">
    <property type="component" value="Chromosome"/>
</dbReference>
<gene>
    <name evidence="1" type="ORF">TL08_18630</name>
</gene>
<organism evidence="1 2">
    <name type="scientific">Actinoalloteichus hymeniacidonis</name>
    <dbReference type="NCBI Taxonomy" id="340345"/>
    <lineage>
        <taxon>Bacteria</taxon>
        <taxon>Bacillati</taxon>
        <taxon>Actinomycetota</taxon>
        <taxon>Actinomycetes</taxon>
        <taxon>Pseudonocardiales</taxon>
        <taxon>Pseudonocardiaceae</taxon>
        <taxon>Actinoalloteichus</taxon>
    </lineage>
</organism>
<evidence type="ECO:0000313" key="1">
    <source>
        <dbReference type="EMBL" id="AOS64521.1"/>
    </source>
</evidence>